<dbReference type="Gene3D" id="3.40.960.10">
    <property type="entry name" value="VSR Endonuclease"/>
    <property type="match status" value="1"/>
</dbReference>
<proteinExistence type="predicted"/>
<keyword evidence="1" id="KW-0540">Nuclease</keyword>
<dbReference type="SUPFAM" id="SSF52980">
    <property type="entry name" value="Restriction endonuclease-like"/>
    <property type="match status" value="1"/>
</dbReference>
<comment type="caution">
    <text evidence="1">The sequence shown here is derived from an EMBL/GenBank/DDBJ whole genome shotgun (WGS) entry which is preliminary data.</text>
</comment>
<gene>
    <name evidence="1" type="ORF">ACFOLH_07675</name>
</gene>
<dbReference type="RefSeq" id="WP_340293872.1">
    <property type="nucleotide sequence ID" value="NZ_JBBEOI010000126.1"/>
</dbReference>
<reference evidence="2" key="1">
    <citation type="journal article" date="2019" name="Int. J. Syst. Evol. Microbiol.">
        <title>The Global Catalogue of Microorganisms (GCM) 10K type strain sequencing project: providing services to taxonomists for standard genome sequencing and annotation.</title>
        <authorList>
            <consortium name="The Broad Institute Genomics Platform"/>
            <consortium name="The Broad Institute Genome Sequencing Center for Infectious Disease"/>
            <person name="Wu L."/>
            <person name="Ma J."/>
        </authorList>
    </citation>
    <scope>NUCLEOTIDE SEQUENCE [LARGE SCALE GENOMIC DNA]</scope>
    <source>
        <strain evidence="2">NCAIM B.02333</strain>
    </source>
</reference>
<accession>A0ABV7WEG6</accession>
<name>A0ABV7WEG6_9MICO</name>
<dbReference type="EMBL" id="JBHRWW010000004">
    <property type="protein sequence ID" value="MFC3688218.1"/>
    <property type="molecule type" value="Genomic_DNA"/>
</dbReference>
<dbReference type="GO" id="GO:0004519">
    <property type="term" value="F:endonuclease activity"/>
    <property type="evidence" value="ECO:0007669"/>
    <property type="project" value="UniProtKB-KW"/>
</dbReference>
<organism evidence="1 2">
    <name type="scientific">Aquipuribacter hungaricus</name>
    <dbReference type="NCBI Taxonomy" id="545624"/>
    <lineage>
        <taxon>Bacteria</taxon>
        <taxon>Bacillati</taxon>
        <taxon>Actinomycetota</taxon>
        <taxon>Actinomycetes</taxon>
        <taxon>Micrococcales</taxon>
        <taxon>Intrasporangiaceae</taxon>
        <taxon>Aquipuribacter</taxon>
    </lineage>
</organism>
<protein>
    <submittedName>
        <fullName evidence="1">Endonuclease domain-containing protein</fullName>
    </submittedName>
</protein>
<sequence>MDALARLHAQPFSTRQALGVVTPDQLRGPRYRRLMRGAHQTADADTGHGRQIQAFRVTHPHAFVLLGHSAAWAHGATFAAGTDPVVVSVPSSHQLRRTAAVHPHVGRLDPDDVVLTPLGPATRLGRTAFDLARGTGSSSTDVDDRVVEVDALLRSTPLGLEAARAVLDGAAGLRGVRRAREVLGLAREGVDSPPETRLRLLLVRAGLPDPVTQCPVEDRWGRTVARLDLGWPDLRLGCEYDGEVHLGARQVRVDLRRHNDIREAGWVVLQVDRHQMRRPDEIVRQVLSLVAARRRST</sequence>
<keyword evidence="1" id="KW-0378">Hydrolase</keyword>
<dbReference type="InterPro" id="IPR011335">
    <property type="entry name" value="Restrct_endonuc-II-like"/>
</dbReference>
<evidence type="ECO:0000313" key="1">
    <source>
        <dbReference type="EMBL" id="MFC3688218.1"/>
    </source>
</evidence>
<keyword evidence="1" id="KW-0255">Endonuclease</keyword>
<evidence type="ECO:0000313" key="2">
    <source>
        <dbReference type="Proteomes" id="UP001595685"/>
    </source>
</evidence>
<keyword evidence="2" id="KW-1185">Reference proteome</keyword>
<dbReference type="Proteomes" id="UP001595685">
    <property type="component" value="Unassembled WGS sequence"/>
</dbReference>